<organism evidence="1">
    <name type="scientific">marine metagenome</name>
    <dbReference type="NCBI Taxonomy" id="408172"/>
    <lineage>
        <taxon>unclassified sequences</taxon>
        <taxon>metagenomes</taxon>
        <taxon>ecological metagenomes</taxon>
    </lineage>
</organism>
<name>A0A382PX04_9ZZZZ</name>
<protein>
    <recommendedName>
        <fullName evidence="2">PA domain-containing protein</fullName>
    </recommendedName>
</protein>
<dbReference type="SUPFAM" id="SSF53187">
    <property type="entry name" value="Zn-dependent exopeptidases"/>
    <property type="match status" value="1"/>
</dbReference>
<evidence type="ECO:0000313" key="1">
    <source>
        <dbReference type="EMBL" id="SVC77377.1"/>
    </source>
</evidence>
<dbReference type="Gene3D" id="3.40.630.10">
    <property type="entry name" value="Zn peptidases"/>
    <property type="match status" value="1"/>
</dbReference>
<gene>
    <name evidence="1" type="ORF">METZ01_LOCUS330231</name>
</gene>
<dbReference type="SUPFAM" id="SSF52025">
    <property type="entry name" value="PA domain"/>
    <property type="match status" value="1"/>
</dbReference>
<sequence>MVKKILLLATAALFLLSVTLFDPATISHWIEKAIGWEALNEQTTYTENPSIRTAVSRINASVLERHLQALTSDASRVTGYPGAENAARYLEDEFRLLGIEVASESFPLSVPIDLGGKLRIIASGTTVPIHGLWPNHVRTTSLPPDGLDGHLVDLGRGQLQAMDGKRLKDSIALMGFGSGNAYVEARALGAAAVLFYDDGRVTRSEAAEKFLQVPVDIPRFWLEAADAELLREHANTGESKVHLDARMDWQQVEARNLLAVLPGLAEDMPLGQRQKTQQWKDQVIVVQA</sequence>
<dbReference type="EMBL" id="UINC01110100">
    <property type="protein sequence ID" value="SVC77377.1"/>
    <property type="molecule type" value="Genomic_DNA"/>
</dbReference>
<proteinExistence type="predicted"/>
<dbReference type="Gene3D" id="3.50.30.30">
    <property type="match status" value="1"/>
</dbReference>
<accession>A0A382PX04</accession>
<feature type="non-terminal residue" evidence="1">
    <location>
        <position position="288"/>
    </location>
</feature>
<evidence type="ECO:0008006" key="2">
    <source>
        <dbReference type="Google" id="ProtNLM"/>
    </source>
</evidence>
<reference evidence="1" key="1">
    <citation type="submission" date="2018-05" db="EMBL/GenBank/DDBJ databases">
        <authorList>
            <person name="Lanie J.A."/>
            <person name="Ng W.-L."/>
            <person name="Kazmierczak K.M."/>
            <person name="Andrzejewski T.M."/>
            <person name="Davidsen T.M."/>
            <person name="Wayne K.J."/>
            <person name="Tettelin H."/>
            <person name="Glass J.I."/>
            <person name="Rusch D."/>
            <person name="Podicherti R."/>
            <person name="Tsui H.-C.T."/>
            <person name="Winkler M.E."/>
        </authorList>
    </citation>
    <scope>NUCLEOTIDE SEQUENCE</scope>
</reference>
<dbReference type="InterPro" id="IPR046450">
    <property type="entry name" value="PA_dom_sf"/>
</dbReference>
<dbReference type="AlphaFoldDB" id="A0A382PX04"/>